<keyword evidence="2" id="KW-1185">Reference proteome</keyword>
<accession>A0A401UPH7</accession>
<evidence type="ECO:0000313" key="1">
    <source>
        <dbReference type="EMBL" id="GCD11411.1"/>
    </source>
</evidence>
<dbReference type="RefSeq" id="WP_125003206.1">
    <property type="nucleotide sequence ID" value="NZ_BHYK01000017.1"/>
</dbReference>
<dbReference type="EMBL" id="BHYK01000017">
    <property type="protein sequence ID" value="GCD11411.1"/>
    <property type="molecule type" value="Genomic_DNA"/>
</dbReference>
<proteinExistence type="predicted"/>
<evidence type="ECO:0008006" key="3">
    <source>
        <dbReference type="Google" id="ProtNLM"/>
    </source>
</evidence>
<name>A0A401UPH7_9CLOT</name>
<organism evidence="1 2">
    <name type="scientific">Clostridium tagluense</name>
    <dbReference type="NCBI Taxonomy" id="360422"/>
    <lineage>
        <taxon>Bacteria</taxon>
        <taxon>Bacillati</taxon>
        <taxon>Bacillota</taxon>
        <taxon>Clostridia</taxon>
        <taxon>Eubacteriales</taxon>
        <taxon>Clostridiaceae</taxon>
        <taxon>Clostridium</taxon>
    </lineage>
</organism>
<reference evidence="1 2" key="1">
    <citation type="submission" date="2018-11" db="EMBL/GenBank/DDBJ databases">
        <title>Genome sequencing and assembly of Clostridium tagluense strain A121.</title>
        <authorList>
            <person name="Murakami T."/>
            <person name="Segawa T."/>
            <person name="Shcherbakova V.A."/>
            <person name="Mori H."/>
            <person name="Yoshimura Y."/>
        </authorList>
    </citation>
    <scope>NUCLEOTIDE SEQUENCE [LARGE SCALE GENOMIC DNA]</scope>
    <source>
        <strain evidence="1 2">A121</strain>
    </source>
</reference>
<evidence type="ECO:0000313" key="2">
    <source>
        <dbReference type="Proteomes" id="UP000287872"/>
    </source>
</evidence>
<dbReference type="Proteomes" id="UP000287872">
    <property type="component" value="Unassembled WGS sequence"/>
</dbReference>
<gene>
    <name evidence="1" type="ORF">Ctaglu_30340</name>
</gene>
<dbReference type="AlphaFoldDB" id="A0A401UPH7"/>
<protein>
    <recommendedName>
        <fullName evidence="3">Minor capsid protein</fullName>
    </recommendedName>
</protein>
<sequence>MSSEGDEFEKFLILEAQNEIKVITRDAEKLLKKNVQSELYSQYIPKAYTRTNELKNSIVSRIDSTGGAVYFDNTLMNHTDASGNDVGMFVPKWTDMGHKDNTGIDNLYHSYEGRNYVDKTILELEAKYGEGCVEKIDN</sequence>
<dbReference type="OrthoDB" id="2396600at2"/>
<comment type="caution">
    <text evidence="1">The sequence shown here is derived from an EMBL/GenBank/DDBJ whole genome shotgun (WGS) entry which is preliminary data.</text>
</comment>